<proteinExistence type="predicted"/>
<dbReference type="RefSeq" id="WP_394484454.1">
    <property type="nucleotide sequence ID" value="NZ_JBIGHV010000013.1"/>
</dbReference>
<organism evidence="2 3">
    <name type="scientific">Pelomonas parva</name>
    <dbReference type="NCBI Taxonomy" id="3299032"/>
    <lineage>
        <taxon>Bacteria</taxon>
        <taxon>Pseudomonadati</taxon>
        <taxon>Pseudomonadota</taxon>
        <taxon>Betaproteobacteria</taxon>
        <taxon>Burkholderiales</taxon>
        <taxon>Sphaerotilaceae</taxon>
        <taxon>Roseateles</taxon>
    </lineage>
</organism>
<keyword evidence="1" id="KW-0812">Transmembrane</keyword>
<evidence type="ECO:0000256" key="1">
    <source>
        <dbReference type="SAM" id="Phobius"/>
    </source>
</evidence>
<feature type="transmembrane region" description="Helical" evidence="1">
    <location>
        <begin position="58"/>
        <end position="83"/>
    </location>
</feature>
<gene>
    <name evidence="2" type="ORF">ACG00Y_27050</name>
</gene>
<comment type="caution">
    <text evidence="2">The sequence shown here is derived from an EMBL/GenBank/DDBJ whole genome shotgun (WGS) entry which is preliminary data.</text>
</comment>
<keyword evidence="1" id="KW-1133">Transmembrane helix</keyword>
<sequence length="86" mass="9681">MNVFPSLILLLPPAIVALAIVFIMLDTVWFPEARRDAADDATASRSPVQRVPNVVKRVLAWLLFLPSVLFLVFVVILFVASLWRSF</sequence>
<evidence type="ECO:0000313" key="3">
    <source>
        <dbReference type="Proteomes" id="UP001606210"/>
    </source>
</evidence>
<feature type="transmembrane region" description="Helical" evidence="1">
    <location>
        <begin position="6"/>
        <end position="25"/>
    </location>
</feature>
<protein>
    <submittedName>
        <fullName evidence="2">Uncharacterized protein</fullName>
    </submittedName>
</protein>
<accession>A0ABW7FAE1</accession>
<keyword evidence="3" id="KW-1185">Reference proteome</keyword>
<keyword evidence="1" id="KW-0472">Membrane</keyword>
<evidence type="ECO:0000313" key="2">
    <source>
        <dbReference type="EMBL" id="MFG6433593.1"/>
    </source>
</evidence>
<name>A0ABW7FAE1_9BURK</name>
<dbReference type="EMBL" id="JBIGHV010000013">
    <property type="protein sequence ID" value="MFG6433593.1"/>
    <property type="molecule type" value="Genomic_DNA"/>
</dbReference>
<dbReference type="Proteomes" id="UP001606210">
    <property type="component" value="Unassembled WGS sequence"/>
</dbReference>
<reference evidence="2 3" key="1">
    <citation type="submission" date="2024-08" db="EMBL/GenBank/DDBJ databases">
        <authorList>
            <person name="Lu H."/>
        </authorList>
    </citation>
    <scope>NUCLEOTIDE SEQUENCE [LARGE SCALE GENOMIC DNA]</scope>
    <source>
        <strain evidence="2 3">LYH14W</strain>
    </source>
</reference>